<accession>A0A6J5SV25</accession>
<feature type="coiled-coil region" evidence="1">
    <location>
        <begin position="24"/>
        <end position="51"/>
    </location>
</feature>
<evidence type="ECO:0000313" key="2">
    <source>
        <dbReference type="EMBL" id="CAB4214566.1"/>
    </source>
</evidence>
<gene>
    <name evidence="2" type="ORF">UFOVP1459_46</name>
    <name evidence="3" type="ORF">UFOVP1609_20</name>
</gene>
<organism evidence="3">
    <name type="scientific">uncultured Caudovirales phage</name>
    <dbReference type="NCBI Taxonomy" id="2100421"/>
    <lineage>
        <taxon>Viruses</taxon>
        <taxon>Duplodnaviria</taxon>
        <taxon>Heunggongvirae</taxon>
        <taxon>Uroviricota</taxon>
        <taxon>Caudoviricetes</taxon>
        <taxon>Peduoviridae</taxon>
        <taxon>Maltschvirus</taxon>
        <taxon>Maltschvirus maltsch</taxon>
    </lineage>
</organism>
<reference evidence="3" key="1">
    <citation type="submission" date="2020-05" db="EMBL/GenBank/DDBJ databases">
        <authorList>
            <person name="Chiriac C."/>
            <person name="Salcher M."/>
            <person name="Ghai R."/>
            <person name="Kavagutti S V."/>
        </authorList>
    </citation>
    <scope>NUCLEOTIDE SEQUENCE</scope>
</reference>
<proteinExistence type="predicted"/>
<name>A0A6J5SV25_9CAUD</name>
<evidence type="ECO:0000256" key="1">
    <source>
        <dbReference type="SAM" id="Coils"/>
    </source>
</evidence>
<dbReference type="EMBL" id="LR797459">
    <property type="protein sequence ID" value="CAB4218441.1"/>
    <property type="molecule type" value="Genomic_DNA"/>
</dbReference>
<sequence>METETIDRLFLELSQFTRATTGKELALANQLAEAKAEIERLRKALREIYEVYAGSEGIPQPMTAAEGYLLSLLMEVVRIAQKALKEKV</sequence>
<evidence type="ECO:0000313" key="3">
    <source>
        <dbReference type="EMBL" id="CAB4218441.1"/>
    </source>
</evidence>
<keyword evidence="1" id="KW-0175">Coiled coil</keyword>
<protein>
    <submittedName>
        <fullName evidence="3">Uncharacterized protein</fullName>
    </submittedName>
</protein>
<dbReference type="EMBL" id="LR797412">
    <property type="protein sequence ID" value="CAB4214566.1"/>
    <property type="molecule type" value="Genomic_DNA"/>
</dbReference>